<sequence length="70" mass="7678">MRLMLLVLPVSTVRQILTISTNTFSAAGPSNTTVSPTLKESSYVDPSQYPDDPNMPALKDITYSDDEEDV</sequence>
<gene>
    <name evidence="3" type="ORF">Tci_868867</name>
</gene>
<evidence type="ECO:0000256" key="1">
    <source>
        <dbReference type="SAM" id="MobiDB-lite"/>
    </source>
</evidence>
<name>A0A699SHX8_TANCI</name>
<comment type="caution">
    <text evidence="3">The sequence shown here is derived from an EMBL/GenBank/DDBJ whole genome shotgun (WGS) entry which is preliminary data.</text>
</comment>
<accession>A0A699SHX8</accession>
<protein>
    <recommendedName>
        <fullName evidence="4">Reverse transcriptase domain-containing protein</fullName>
    </recommendedName>
</protein>
<feature type="chain" id="PRO_5025694590" description="Reverse transcriptase domain-containing protein" evidence="2">
    <location>
        <begin position="19"/>
        <end position="70"/>
    </location>
</feature>
<reference evidence="3" key="1">
    <citation type="journal article" date="2019" name="Sci. Rep.">
        <title>Draft genome of Tanacetum cinerariifolium, the natural source of mosquito coil.</title>
        <authorList>
            <person name="Yamashiro T."/>
            <person name="Shiraishi A."/>
            <person name="Satake H."/>
            <person name="Nakayama K."/>
        </authorList>
    </citation>
    <scope>NUCLEOTIDE SEQUENCE</scope>
</reference>
<proteinExistence type="predicted"/>
<evidence type="ECO:0000313" key="3">
    <source>
        <dbReference type="EMBL" id="GFC96897.1"/>
    </source>
</evidence>
<feature type="compositionally biased region" description="Polar residues" evidence="1">
    <location>
        <begin position="25"/>
        <end position="40"/>
    </location>
</feature>
<organism evidence="3">
    <name type="scientific">Tanacetum cinerariifolium</name>
    <name type="common">Dalmatian daisy</name>
    <name type="synonym">Chrysanthemum cinerariifolium</name>
    <dbReference type="NCBI Taxonomy" id="118510"/>
    <lineage>
        <taxon>Eukaryota</taxon>
        <taxon>Viridiplantae</taxon>
        <taxon>Streptophyta</taxon>
        <taxon>Embryophyta</taxon>
        <taxon>Tracheophyta</taxon>
        <taxon>Spermatophyta</taxon>
        <taxon>Magnoliopsida</taxon>
        <taxon>eudicotyledons</taxon>
        <taxon>Gunneridae</taxon>
        <taxon>Pentapetalae</taxon>
        <taxon>asterids</taxon>
        <taxon>campanulids</taxon>
        <taxon>Asterales</taxon>
        <taxon>Asteraceae</taxon>
        <taxon>Asteroideae</taxon>
        <taxon>Anthemideae</taxon>
        <taxon>Anthemidinae</taxon>
        <taxon>Tanacetum</taxon>
    </lineage>
</organism>
<evidence type="ECO:0000256" key="2">
    <source>
        <dbReference type="SAM" id="SignalP"/>
    </source>
</evidence>
<feature type="signal peptide" evidence="2">
    <location>
        <begin position="1"/>
        <end position="18"/>
    </location>
</feature>
<evidence type="ECO:0008006" key="4">
    <source>
        <dbReference type="Google" id="ProtNLM"/>
    </source>
</evidence>
<dbReference type="AlphaFoldDB" id="A0A699SHX8"/>
<keyword evidence="2" id="KW-0732">Signal</keyword>
<feature type="non-terminal residue" evidence="3">
    <location>
        <position position="70"/>
    </location>
</feature>
<dbReference type="EMBL" id="BKCJ011162890">
    <property type="protein sequence ID" value="GFC96897.1"/>
    <property type="molecule type" value="Genomic_DNA"/>
</dbReference>
<feature type="region of interest" description="Disordered" evidence="1">
    <location>
        <begin position="25"/>
        <end position="70"/>
    </location>
</feature>